<accession>A0A4D8P747</accession>
<evidence type="ECO:0000313" key="2">
    <source>
        <dbReference type="Proteomes" id="UP000298595"/>
    </source>
</evidence>
<name>A0A4D8P747_9PROT</name>
<protein>
    <submittedName>
        <fullName evidence="1">Uncharacterized protein</fullName>
    </submittedName>
</protein>
<dbReference type="EMBL" id="CP032321">
    <property type="protein sequence ID" value="QCN94526.1"/>
    <property type="molecule type" value="Genomic_DNA"/>
</dbReference>
<organism evidence="1 2">
    <name type="scientific">Azospirillum argentinense</name>
    <dbReference type="NCBI Taxonomy" id="2970906"/>
    <lineage>
        <taxon>Bacteria</taxon>
        <taxon>Pseudomonadati</taxon>
        <taxon>Pseudomonadota</taxon>
        <taxon>Alphaproteobacteria</taxon>
        <taxon>Rhodospirillales</taxon>
        <taxon>Azospirillaceae</taxon>
        <taxon>Azospirillum</taxon>
    </lineage>
</organism>
<dbReference type="RefSeq" id="WP_137114705.1">
    <property type="nucleotide sequence ID" value="NZ_CP032321.1"/>
</dbReference>
<reference evidence="1 2" key="1">
    <citation type="submission" date="2018-09" db="EMBL/GenBank/DDBJ databases">
        <title>Whole genome based analysis of evolution and adaptive divergence in Indian and Brazilian strains of Azospirillum brasilense.</title>
        <authorList>
            <person name="Singh C."/>
            <person name="Tripathi A.K."/>
        </authorList>
    </citation>
    <scope>NUCLEOTIDE SEQUENCE [LARGE SCALE GENOMIC DNA]</scope>
    <source>
        <strain evidence="1 2">MTCC4035</strain>
    </source>
</reference>
<gene>
    <name evidence="1" type="ORF">D3093_04205</name>
</gene>
<sequence>MSTFNADLVEDLARQKVVLFLGAGVSSSAVTRSGSRIKGWEDFLLSASQKVRTDIGNQAKGLITKKDYLLACEILQNSLRDEWDNLVSEEFGQMAEPSRLHEALISLDQRIILTTNFDKLIDSCWESKVGSSTHLPRIISKIDSSIFNILKDHSGKYLLKIHGTVDMPETLIFSRSEYIRLAFGNAQYTSFLEMLLLNYTFLFVGFSMEDPAICSLMEMYALRYKKARPHYLFSGEGTPENILEINRNLRKLKIIEYDSSNNHEKLPDVISSLSIAARNKKKEILVDSLK</sequence>
<dbReference type="Pfam" id="PF13289">
    <property type="entry name" value="SIR2_2"/>
    <property type="match status" value="1"/>
</dbReference>
<dbReference type="Gene3D" id="3.40.50.1220">
    <property type="entry name" value="TPP-binding domain"/>
    <property type="match status" value="1"/>
</dbReference>
<dbReference type="SUPFAM" id="SSF52467">
    <property type="entry name" value="DHS-like NAD/FAD-binding domain"/>
    <property type="match status" value="1"/>
</dbReference>
<evidence type="ECO:0000313" key="1">
    <source>
        <dbReference type="EMBL" id="QCN94526.1"/>
    </source>
</evidence>
<dbReference type="KEGG" id="aare:D3093_04205"/>
<proteinExistence type="predicted"/>
<dbReference type="InterPro" id="IPR029035">
    <property type="entry name" value="DHS-like_NAD/FAD-binding_dom"/>
</dbReference>
<dbReference type="AlphaFoldDB" id="A0A4D8P747"/>
<dbReference type="Proteomes" id="UP000298595">
    <property type="component" value="Chromosome"/>
</dbReference>